<sequence length="173" mass="18892">MTKTKQNKRLLYLVALAIMIALMSIACKNKATAPLASFSEDSSEEVVKPEGPATPETPEVVKPEGPTTPETPEEPKPTVGTFSKYAGSYISSNKYNDGKGEGFYKHKAVLDGDNVTLYKVYVDSGREAKWDAGKSVNGTFTVKGSWMTFSLDISGNRIILNLPYGQKVYVNKI</sequence>
<organism evidence="3 4">
    <name type="scientific">Brachyspira aalborgi</name>
    <dbReference type="NCBI Taxonomy" id="29522"/>
    <lineage>
        <taxon>Bacteria</taxon>
        <taxon>Pseudomonadati</taxon>
        <taxon>Spirochaetota</taxon>
        <taxon>Spirochaetia</taxon>
        <taxon>Brachyspirales</taxon>
        <taxon>Brachyspiraceae</taxon>
        <taxon>Brachyspira</taxon>
    </lineage>
</organism>
<feature type="region of interest" description="Disordered" evidence="1">
    <location>
        <begin position="38"/>
        <end position="81"/>
    </location>
</feature>
<reference evidence="3 4" key="1">
    <citation type="journal article" date="1992" name="Lakartidningen">
        <title>[Penicillin V and not amoxicillin is the first choice preparation in acute otitis].</title>
        <authorList>
            <person name="Kamme C."/>
            <person name="Lundgren K."/>
            <person name="Prellner K."/>
        </authorList>
    </citation>
    <scope>NUCLEOTIDE SEQUENCE [LARGE SCALE GENOMIC DNA]</scope>
    <source>
        <strain evidence="3 4">PC3939II</strain>
    </source>
</reference>
<comment type="caution">
    <text evidence="3">The sequence shown here is derived from an EMBL/GenBank/DDBJ whole genome shotgun (WGS) entry which is preliminary data.</text>
</comment>
<name>A0A5C8FD14_9SPIR</name>
<evidence type="ECO:0000313" key="3">
    <source>
        <dbReference type="EMBL" id="TXJ48117.1"/>
    </source>
</evidence>
<dbReference type="Proteomes" id="UP000322307">
    <property type="component" value="Unassembled WGS sequence"/>
</dbReference>
<protein>
    <submittedName>
        <fullName evidence="3">Uncharacterized protein</fullName>
    </submittedName>
</protein>
<proteinExistence type="predicted"/>
<evidence type="ECO:0000256" key="2">
    <source>
        <dbReference type="SAM" id="SignalP"/>
    </source>
</evidence>
<dbReference type="EMBL" id="SAYE01000018">
    <property type="protein sequence ID" value="TXJ48117.1"/>
    <property type="molecule type" value="Genomic_DNA"/>
</dbReference>
<dbReference type="RefSeq" id="WP_147718800.1">
    <property type="nucleotide sequence ID" value="NZ_SAYE01000018.1"/>
</dbReference>
<feature type="compositionally biased region" description="Low complexity" evidence="1">
    <location>
        <begin position="54"/>
        <end position="70"/>
    </location>
</feature>
<dbReference type="PROSITE" id="PS51257">
    <property type="entry name" value="PROKAR_LIPOPROTEIN"/>
    <property type="match status" value="1"/>
</dbReference>
<dbReference type="AlphaFoldDB" id="A0A5C8FD14"/>
<accession>A0A5C8FD14</accession>
<keyword evidence="2" id="KW-0732">Signal</keyword>
<evidence type="ECO:0000313" key="4">
    <source>
        <dbReference type="Proteomes" id="UP000322307"/>
    </source>
</evidence>
<feature type="signal peptide" evidence="2">
    <location>
        <begin position="1"/>
        <end position="26"/>
    </location>
</feature>
<evidence type="ECO:0000256" key="1">
    <source>
        <dbReference type="SAM" id="MobiDB-lite"/>
    </source>
</evidence>
<feature type="chain" id="PRO_5023054226" evidence="2">
    <location>
        <begin position="27"/>
        <end position="173"/>
    </location>
</feature>
<gene>
    <name evidence="3" type="ORF">EPJ84_11430</name>
</gene>